<evidence type="ECO:0000313" key="3">
    <source>
        <dbReference type="Proteomes" id="UP001341245"/>
    </source>
</evidence>
<organism evidence="2 3">
    <name type="scientific">Aureobasidium pullulans</name>
    <name type="common">Black yeast</name>
    <name type="synonym">Pullularia pullulans</name>
    <dbReference type="NCBI Taxonomy" id="5580"/>
    <lineage>
        <taxon>Eukaryota</taxon>
        <taxon>Fungi</taxon>
        <taxon>Dikarya</taxon>
        <taxon>Ascomycota</taxon>
        <taxon>Pezizomycotina</taxon>
        <taxon>Dothideomycetes</taxon>
        <taxon>Dothideomycetidae</taxon>
        <taxon>Dothideales</taxon>
        <taxon>Saccotheciaceae</taxon>
        <taxon>Aureobasidium</taxon>
    </lineage>
</organism>
<comment type="caution">
    <text evidence="2">The sequence shown here is derived from an EMBL/GenBank/DDBJ whole genome shotgun (WGS) entry which is preliminary data.</text>
</comment>
<name>A0ABR0TB68_AURPU</name>
<dbReference type="Proteomes" id="UP001341245">
    <property type="component" value="Unassembled WGS sequence"/>
</dbReference>
<dbReference type="InterPro" id="IPR038883">
    <property type="entry name" value="AN11006-like"/>
</dbReference>
<gene>
    <name evidence="2" type="ORF">QM012_002178</name>
</gene>
<dbReference type="PANTHER" id="PTHR42085">
    <property type="entry name" value="F-BOX DOMAIN-CONTAINING PROTEIN"/>
    <property type="match status" value="1"/>
</dbReference>
<keyword evidence="3" id="KW-1185">Reference proteome</keyword>
<feature type="domain" description="2EXR" evidence="1">
    <location>
        <begin position="30"/>
        <end position="84"/>
    </location>
</feature>
<proteinExistence type="predicted"/>
<sequence>MNILQLFFNMKNLQLADSSFSGVSRTAPLKFMDLPKEIRLMIYHYALRKRTTKPSFPALLSVNRQIREEASPTFYRQNRFLLKLQPQPTTRSTVLDLDGKTREWLALIGPGHVNNLRRVALSFIYHLEYTEYHIDLACRDAGNWKFTNKRGPYQPFRSLQGDVEMSEDHTHYSEISDFLVLLGFPIDDAILNHYKTNAIKRYATALRRAQRAMDQFSDSCGESKSVKPTLEGLEVIARALAAVEEACFHHSY</sequence>
<reference evidence="2 3" key="1">
    <citation type="submission" date="2023-11" db="EMBL/GenBank/DDBJ databases">
        <title>Draft genome sequence and annotation of the polyextremotolerant black yeast-like fungus Aureobasidium pullulans NRRL 62042.</title>
        <authorList>
            <person name="Dielentheis-Frenken M.R.E."/>
            <person name="Wibberg D."/>
            <person name="Blank L.M."/>
            <person name="Tiso T."/>
        </authorList>
    </citation>
    <scope>NUCLEOTIDE SEQUENCE [LARGE SCALE GENOMIC DNA]</scope>
    <source>
        <strain evidence="2 3">NRRL 62042</strain>
    </source>
</reference>
<accession>A0ABR0TB68</accession>
<dbReference type="EMBL" id="JASGXD010000013">
    <property type="protein sequence ID" value="KAK6001688.1"/>
    <property type="molecule type" value="Genomic_DNA"/>
</dbReference>
<evidence type="ECO:0000259" key="1">
    <source>
        <dbReference type="Pfam" id="PF20150"/>
    </source>
</evidence>
<dbReference type="PANTHER" id="PTHR42085:SF8">
    <property type="entry name" value="F-BOX DOMAIN-CONTAINING PROTEIN"/>
    <property type="match status" value="1"/>
</dbReference>
<dbReference type="InterPro" id="IPR045518">
    <property type="entry name" value="2EXR"/>
</dbReference>
<evidence type="ECO:0000313" key="2">
    <source>
        <dbReference type="EMBL" id="KAK6001688.1"/>
    </source>
</evidence>
<protein>
    <recommendedName>
        <fullName evidence="1">2EXR domain-containing protein</fullName>
    </recommendedName>
</protein>
<dbReference type="Pfam" id="PF20150">
    <property type="entry name" value="2EXR"/>
    <property type="match status" value="1"/>
</dbReference>